<feature type="signal peptide" evidence="1">
    <location>
        <begin position="1"/>
        <end position="22"/>
    </location>
</feature>
<feature type="chain" id="PRO_5029522486" evidence="1">
    <location>
        <begin position="23"/>
        <end position="305"/>
    </location>
</feature>
<protein>
    <submittedName>
        <fullName evidence="2">Uncharacterized protein</fullName>
    </submittedName>
</protein>
<evidence type="ECO:0000256" key="1">
    <source>
        <dbReference type="SAM" id="SignalP"/>
    </source>
</evidence>
<dbReference type="AlphaFoldDB" id="A0A7J6P2S0"/>
<accession>A0A7J6P2S0</accession>
<dbReference type="EMBL" id="JABANP010000109">
    <property type="protein sequence ID" value="KAF4690016.1"/>
    <property type="molecule type" value="Genomic_DNA"/>
</dbReference>
<comment type="caution">
    <text evidence="2">The sequence shown here is derived from an EMBL/GenBank/DDBJ whole genome shotgun (WGS) entry which is preliminary data.</text>
</comment>
<proteinExistence type="predicted"/>
<evidence type="ECO:0000313" key="3">
    <source>
        <dbReference type="Proteomes" id="UP000541610"/>
    </source>
</evidence>
<gene>
    <name evidence="2" type="ORF">FOZ60_000769</name>
</gene>
<sequence>MMAFRLIVFVSSLVLANGCGKGDPTPCPTTIKPTPCPTTPPRDVKKHYGEFVYELSHPTHVRFTFLATHEVRPEDYMRIYRSVHVGMFSIECGDGTPYQTPWFDLHPNAEDPASINAVPASGFARELYNARLAGVRAACPDARIEEGDFESIEVDEDGNAHTLFEGARILLNRIWLPYIRWAEFVTDPVNLPKVSMQILVDWNHIIIFFTCNNTIGNGLWFNLAGMGLGKAYRLTLKWPGIFPGQPMATFDGLINELKQNCPSLPDEYYSVKRWDTVRFAPDSIFFTGNYITDRAYRKLDTDWHR</sequence>
<dbReference type="Proteomes" id="UP000541610">
    <property type="component" value="Unassembled WGS sequence"/>
</dbReference>
<evidence type="ECO:0000313" key="2">
    <source>
        <dbReference type="EMBL" id="KAF4690016.1"/>
    </source>
</evidence>
<keyword evidence="1" id="KW-0732">Signal</keyword>
<reference evidence="2 3" key="1">
    <citation type="submission" date="2020-04" db="EMBL/GenBank/DDBJ databases">
        <title>Perkinsus olseni comparative genomics.</title>
        <authorList>
            <person name="Bogema D.R."/>
        </authorList>
    </citation>
    <scope>NUCLEOTIDE SEQUENCE [LARGE SCALE GENOMIC DNA]</scope>
    <source>
        <strain evidence="2">00978-12</strain>
    </source>
</reference>
<name>A0A7J6P2S0_PEROL</name>
<organism evidence="2 3">
    <name type="scientific">Perkinsus olseni</name>
    <name type="common">Perkinsus atlanticus</name>
    <dbReference type="NCBI Taxonomy" id="32597"/>
    <lineage>
        <taxon>Eukaryota</taxon>
        <taxon>Sar</taxon>
        <taxon>Alveolata</taxon>
        <taxon>Perkinsozoa</taxon>
        <taxon>Perkinsea</taxon>
        <taxon>Perkinsida</taxon>
        <taxon>Perkinsidae</taxon>
        <taxon>Perkinsus</taxon>
    </lineage>
</organism>